<sequence length="133" mass="14648">MEKILVDSGAVFALLCRDDQNHLAAVAVLQKMQRQRALPVLTNYLLAETHALLAARLGADAARLWLRSNIWPVERAGTADEKRAMEILLSGRGGDCTLVDATSFAVMERLAISTVFTFDLNFAHYGFRLAETA</sequence>
<dbReference type="OrthoDB" id="1809236at2"/>
<dbReference type="EC" id="3.1.-.-" evidence="2"/>
<gene>
    <name evidence="2" type="ORF">SPSYN_00864</name>
</gene>
<dbReference type="InterPro" id="IPR039018">
    <property type="entry name" value="VapC20-like"/>
</dbReference>
<evidence type="ECO:0000259" key="1">
    <source>
        <dbReference type="Pfam" id="PF01850"/>
    </source>
</evidence>
<dbReference type="GO" id="GO:0016075">
    <property type="term" value="P:rRNA catabolic process"/>
    <property type="evidence" value="ECO:0007669"/>
    <property type="project" value="TreeGrafter"/>
</dbReference>
<dbReference type="PANTHER" id="PTHR42188:SF1">
    <property type="entry name" value="23S RRNA-SPECIFIC ENDONUCLEASE VAPC20"/>
    <property type="match status" value="1"/>
</dbReference>
<dbReference type="PANTHER" id="PTHR42188">
    <property type="entry name" value="23S RRNA-SPECIFIC ENDONUCLEASE VAPC20"/>
    <property type="match status" value="1"/>
</dbReference>
<feature type="domain" description="PIN" evidence="1">
    <location>
        <begin position="4"/>
        <end position="127"/>
    </location>
</feature>
<dbReference type="InterPro" id="IPR029060">
    <property type="entry name" value="PIN-like_dom_sf"/>
</dbReference>
<evidence type="ECO:0000313" key="2">
    <source>
        <dbReference type="EMBL" id="KAF1086125.1"/>
    </source>
</evidence>
<dbReference type="Gene3D" id="3.40.50.1010">
    <property type="entry name" value="5'-nuclease"/>
    <property type="match status" value="1"/>
</dbReference>
<keyword evidence="3" id="KW-1185">Reference proteome</keyword>
<dbReference type="SUPFAM" id="SSF88723">
    <property type="entry name" value="PIN domain-like"/>
    <property type="match status" value="1"/>
</dbReference>
<dbReference type="AlphaFoldDB" id="A0A9D3AX05"/>
<dbReference type="GO" id="GO:0004521">
    <property type="term" value="F:RNA endonuclease activity"/>
    <property type="evidence" value="ECO:0007669"/>
    <property type="project" value="InterPro"/>
</dbReference>
<keyword evidence="2" id="KW-0378">Hydrolase</keyword>
<dbReference type="EMBL" id="LSRS01000002">
    <property type="protein sequence ID" value="KAF1086125.1"/>
    <property type="molecule type" value="Genomic_DNA"/>
</dbReference>
<protein>
    <submittedName>
        <fullName evidence="2">Ribonuclease VapC20</fullName>
        <ecNumber evidence="2">3.1.-.-</ecNumber>
    </submittedName>
</protein>
<accession>A0A9D3AX05</accession>
<dbReference type="RefSeq" id="WP_161821259.1">
    <property type="nucleotide sequence ID" value="NZ_LSRS01000002.1"/>
</dbReference>
<dbReference type="Pfam" id="PF01850">
    <property type="entry name" value="PIN"/>
    <property type="match status" value="1"/>
</dbReference>
<dbReference type="InterPro" id="IPR002716">
    <property type="entry name" value="PIN_dom"/>
</dbReference>
<comment type="caution">
    <text evidence="2">The sequence shown here is derived from an EMBL/GenBank/DDBJ whole genome shotgun (WGS) entry which is preliminary data.</text>
</comment>
<reference evidence="2" key="1">
    <citation type="submission" date="2016-02" db="EMBL/GenBank/DDBJ databases">
        <title>Draft Genome Sequence of Sporotomaculum syntrophicum Strain FB, a Syntrophic Benzoate Degrader.</title>
        <authorList>
            <person name="Nobu M.K."/>
            <person name="Narihiro T."/>
            <person name="Qiu Y.-L."/>
            <person name="Ohashi A."/>
            <person name="Liu W.-T."/>
            <person name="Yuji S."/>
        </authorList>
    </citation>
    <scope>NUCLEOTIDE SEQUENCE</scope>
    <source>
        <strain evidence="2">FB</strain>
    </source>
</reference>
<dbReference type="GO" id="GO:0016787">
    <property type="term" value="F:hydrolase activity"/>
    <property type="evidence" value="ECO:0007669"/>
    <property type="project" value="UniProtKB-KW"/>
</dbReference>
<proteinExistence type="predicted"/>
<organism evidence="2 3">
    <name type="scientific">Sporotomaculum syntrophicum</name>
    <dbReference type="NCBI Taxonomy" id="182264"/>
    <lineage>
        <taxon>Bacteria</taxon>
        <taxon>Bacillati</taxon>
        <taxon>Bacillota</taxon>
        <taxon>Clostridia</taxon>
        <taxon>Eubacteriales</taxon>
        <taxon>Desulfallaceae</taxon>
        <taxon>Sporotomaculum</taxon>
    </lineage>
</organism>
<dbReference type="Proteomes" id="UP000798488">
    <property type="component" value="Unassembled WGS sequence"/>
</dbReference>
<evidence type="ECO:0000313" key="3">
    <source>
        <dbReference type="Proteomes" id="UP000798488"/>
    </source>
</evidence>
<name>A0A9D3AX05_9FIRM</name>